<gene>
    <name evidence="3" type="ORF">NC661_12050</name>
</gene>
<dbReference type="InterPro" id="IPR011098">
    <property type="entry name" value="G5_dom"/>
</dbReference>
<proteinExistence type="predicted"/>
<dbReference type="Pfam" id="PF01551">
    <property type="entry name" value="Peptidase_M23"/>
    <property type="match status" value="1"/>
</dbReference>
<dbReference type="InterPro" id="IPR011055">
    <property type="entry name" value="Dup_hybrid_motif"/>
</dbReference>
<dbReference type="PROSITE" id="PS51109">
    <property type="entry name" value="G5"/>
    <property type="match status" value="1"/>
</dbReference>
<accession>A0A9X3WMV9</accession>
<evidence type="ECO:0000259" key="2">
    <source>
        <dbReference type="PROSITE" id="PS51109"/>
    </source>
</evidence>
<organism evidence="3 4">
    <name type="scientific">Aquibacillus koreensis</name>
    <dbReference type="NCBI Taxonomy" id="279446"/>
    <lineage>
        <taxon>Bacteria</taxon>
        <taxon>Bacillati</taxon>
        <taxon>Bacillota</taxon>
        <taxon>Bacilli</taxon>
        <taxon>Bacillales</taxon>
        <taxon>Bacillaceae</taxon>
        <taxon>Aquibacillus</taxon>
    </lineage>
</organism>
<dbReference type="SUPFAM" id="SSF51261">
    <property type="entry name" value="Duplicated hybrid motif"/>
    <property type="match status" value="1"/>
</dbReference>
<dbReference type="EMBL" id="JAMQJZ010000009">
    <property type="protein sequence ID" value="MDC3421101.1"/>
    <property type="molecule type" value="Genomic_DNA"/>
</dbReference>
<evidence type="ECO:0000256" key="1">
    <source>
        <dbReference type="ARBA" id="ARBA00022729"/>
    </source>
</evidence>
<dbReference type="InterPro" id="IPR016047">
    <property type="entry name" value="M23ase_b-sheet_dom"/>
</dbReference>
<dbReference type="PANTHER" id="PTHR21666:SF270">
    <property type="entry name" value="MUREIN HYDROLASE ACTIVATOR ENVC"/>
    <property type="match status" value="1"/>
</dbReference>
<name>A0A9X3WMV9_9BACI</name>
<protein>
    <submittedName>
        <fullName evidence="3">Peptidoglycan DD-metalloendopeptidase family protein</fullName>
    </submittedName>
</protein>
<feature type="domain" description="G5" evidence="2">
    <location>
        <begin position="32"/>
        <end position="112"/>
    </location>
</feature>
<keyword evidence="1" id="KW-0732">Signal</keyword>
<evidence type="ECO:0000313" key="3">
    <source>
        <dbReference type="EMBL" id="MDC3421101.1"/>
    </source>
</evidence>
<dbReference type="Gene3D" id="2.20.230.10">
    <property type="entry name" value="Resuscitation-promoting factor rpfb"/>
    <property type="match status" value="1"/>
</dbReference>
<dbReference type="GO" id="GO:0004222">
    <property type="term" value="F:metalloendopeptidase activity"/>
    <property type="evidence" value="ECO:0007669"/>
    <property type="project" value="TreeGrafter"/>
</dbReference>
<dbReference type="PANTHER" id="PTHR21666">
    <property type="entry name" value="PEPTIDASE-RELATED"/>
    <property type="match status" value="1"/>
</dbReference>
<dbReference type="Proteomes" id="UP001145072">
    <property type="component" value="Unassembled WGS sequence"/>
</dbReference>
<dbReference type="AlphaFoldDB" id="A0A9X3WMV9"/>
<dbReference type="CDD" id="cd12797">
    <property type="entry name" value="M23_peptidase"/>
    <property type="match status" value="1"/>
</dbReference>
<dbReference type="Pfam" id="PF07501">
    <property type="entry name" value="G5"/>
    <property type="match status" value="1"/>
</dbReference>
<reference evidence="3" key="1">
    <citation type="submission" date="2022-06" db="EMBL/GenBank/DDBJ databases">
        <title>Aquibacillus sp. a new bacterium isolated from soil saline samples.</title>
        <authorList>
            <person name="Galisteo C."/>
            <person name="De La Haba R."/>
            <person name="Sanchez-Porro C."/>
            <person name="Ventosa A."/>
        </authorList>
    </citation>
    <scope>NUCLEOTIDE SEQUENCE</scope>
    <source>
        <strain evidence="3">JCM 12387</strain>
    </source>
</reference>
<sequence length="239" mass="26037">MEQLLELNPELDEDSVLQIGQELNVTAYQPFLNVIIKEEKLVEETINYESEVVETDDLYKGDTKVKQDGQEGKKEVHYVIEKVNGKQAKKEVVEETVTKEPVKKIVLKGTKVVPSRGSGQFQWPAVGGHITSHVGMRWGSHHKGIDIAGVSNRSILAADNGTVVSAGWDGGYGNKVVINHNNGYRTVYAHLSSINAKVGQTVTKGSQIGVMGSTGNSTGVHLHFEVYKNGSLQNPAGLF</sequence>
<keyword evidence="4" id="KW-1185">Reference proteome</keyword>
<dbReference type="Gene3D" id="2.70.70.10">
    <property type="entry name" value="Glucose Permease (Domain IIA)"/>
    <property type="match status" value="1"/>
</dbReference>
<comment type="caution">
    <text evidence="3">The sequence shown here is derived from an EMBL/GenBank/DDBJ whole genome shotgun (WGS) entry which is preliminary data.</text>
</comment>
<evidence type="ECO:0000313" key="4">
    <source>
        <dbReference type="Proteomes" id="UP001145072"/>
    </source>
</evidence>
<dbReference type="SMART" id="SM01208">
    <property type="entry name" value="G5"/>
    <property type="match status" value="1"/>
</dbReference>
<dbReference type="InterPro" id="IPR050570">
    <property type="entry name" value="Cell_wall_metabolism_enzyme"/>
</dbReference>